<comment type="similarity">
    <text evidence="4">Belongs to the NapD family.</text>
</comment>
<reference evidence="5" key="1">
    <citation type="submission" date="2020-05" db="EMBL/GenBank/DDBJ databases">
        <authorList>
            <person name="Delgado-Blas J."/>
        </authorList>
    </citation>
    <scope>NUCLEOTIDE SEQUENCE</scope>
    <source>
        <strain evidence="5">BB1454</strain>
    </source>
</reference>
<dbReference type="RefSeq" id="WP_231499173.1">
    <property type="nucleotide sequence ID" value="NZ_JAOCFP010000027.1"/>
</dbReference>
<comment type="function">
    <text evidence="4">Chaperone for NapA, the catalytic subunit of the periplasmic nitrate reductase. It binds directly and specifically to the twin-arginine signal peptide of NapA, preventing premature interaction with the Tat translocase and premature export.</text>
</comment>
<dbReference type="EMBL" id="CAHPSC010000021">
    <property type="protein sequence ID" value="CAB5687332.1"/>
    <property type="molecule type" value="Genomic_DNA"/>
</dbReference>
<comment type="subunit">
    <text evidence="4">Interacts with the cytoplasmic NapA precursor.</text>
</comment>
<dbReference type="Pfam" id="PF03927">
    <property type="entry name" value="NapD"/>
    <property type="match status" value="1"/>
</dbReference>
<gene>
    <name evidence="4" type="primary">napD</name>
    <name evidence="5" type="ORF">GHA_01783</name>
    <name evidence="7" type="ORF">N5J23_13895</name>
    <name evidence="6" type="ORF">N7330_08115</name>
</gene>
<dbReference type="Proteomes" id="UP001161294">
    <property type="component" value="Unassembled WGS sequence"/>
</dbReference>
<dbReference type="Gene3D" id="3.30.70.920">
    <property type="match status" value="1"/>
</dbReference>
<evidence type="ECO:0000256" key="1">
    <source>
        <dbReference type="ARBA" id="ARBA00004496"/>
    </source>
</evidence>
<evidence type="ECO:0000256" key="4">
    <source>
        <dbReference type="HAMAP-Rule" id="MF_02200"/>
    </source>
</evidence>
<protein>
    <recommendedName>
        <fullName evidence="4">Chaperone NapD</fullName>
    </recommendedName>
    <alternativeName>
        <fullName evidence="4">NapA signal peptide-binding chaperone NapD</fullName>
    </alternativeName>
</protein>
<sequence length="98" mass="10505">MPEAPHSMADELHIASLVVHVLPQALDPVGQALTTMGPVQVHGTHPDGKLVVTLEGPSADFILDQVAHIRLIDGVLNVSLVYQHAEPRQLLNEGVSHD</sequence>
<reference evidence="7" key="2">
    <citation type="submission" date="2022-09" db="EMBL/GenBank/DDBJ databases">
        <title>Intensive care unit water sources are persistently colonized with multi-drug resistant bacteria and are the site of extensive horizontal gene transfer of antibiotic resistance genes.</title>
        <authorList>
            <person name="Diorio-Toth L."/>
        </authorList>
    </citation>
    <scope>NUCLEOTIDE SEQUENCE</scope>
    <source>
        <strain evidence="7">GD03686</strain>
        <strain evidence="6">GD04130</strain>
    </source>
</reference>
<dbReference type="EMBL" id="JAOCJW010000029">
    <property type="protein sequence ID" value="MDH2006623.1"/>
    <property type="molecule type" value="Genomic_DNA"/>
</dbReference>
<dbReference type="Proteomes" id="UP001158297">
    <property type="component" value="Unassembled WGS sequence"/>
</dbReference>
<keyword evidence="2 4" id="KW-0963">Cytoplasm</keyword>
<organism evidence="7 8">
    <name type="scientific">Comamonas aquatica</name>
    <dbReference type="NCBI Taxonomy" id="225991"/>
    <lineage>
        <taxon>Bacteria</taxon>
        <taxon>Pseudomonadati</taxon>
        <taxon>Pseudomonadota</taxon>
        <taxon>Betaproteobacteria</taxon>
        <taxon>Burkholderiales</taxon>
        <taxon>Comamonadaceae</taxon>
        <taxon>Comamonas</taxon>
    </lineage>
</organism>
<dbReference type="EMBL" id="JAODZU010000007">
    <property type="protein sequence ID" value="MDH0363018.1"/>
    <property type="molecule type" value="Genomic_DNA"/>
</dbReference>
<keyword evidence="3 4" id="KW-0143">Chaperone</keyword>
<comment type="subcellular location">
    <subcellularLocation>
        <location evidence="1 4">Cytoplasm</location>
    </subcellularLocation>
</comment>
<accession>A0AA42W4Z4</accession>
<comment type="caution">
    <text evidence="7">The sequence shown here is derived from an EMBL/GenBank/DDBJ whole genome shotgun (WGS) entry which is preliminary data.</text>
</comment>
<dbReference type="PANTHER" id="PTHR38603:SF1">
    <property type="entry name" value="CHAPERONE NAPD"/>
    <property type="match status" value="1"/>
</dbReference>
<evidence type="ECO:0000313" key="6">
    <source>
        <dbReference type="EMBL" id="MDH0363018.1"/>
    </source>
</evidence>
<evidence type="ECO:0000313" key="5">
    <source>
        <dbReference type="EMBL" id="CAB5687332.1"/>
    </source>
</evidence>
<name>A0AA42W4Z4_9BURK</name>
<dbReference type="GO" id="GO:0005048">
    <property type="term" value="F:signal sequence binding"/>
    <property type="evidence" value="ECO:0007669"/>
    <property type="project" value="UniProtKB-UniRule"/>
</dbReference>
<dbReference type="HAMAP" id="MF_02200">
    <property type="entry name" value="NapD"/>
    <property type="match status" value="1"/>
</dbReference>
<evidence type="ECO:0000313" key="7">
    <source>
        <dbReference type="EMBL" id="MDH2006623.1"/>
    </source>
</evidence>
<dbReference type="AlphaFoldDB" id="A0AA42W4Z4"/>
<dbReference type="PANTHER" id="PTHR38603">
    <property type="entry name" value="CHAPERONE NAPD"/>
    <property type="match status" value="1"/>
</dbReference>
<dbReference type="InterPro" id="IPR005623">
    <property type="entry name" value="Chaperone_NapD_NO3_reduct"/>
</dbReference>
<evidence type="ECO:0000256" key="2">
    <source>
        <dbReference type="ARBA" id="ARBA00022490"/>
    </source>
</evidence>
<dbReference type="Proteomes" id="UP000834458">
    <property type="component" value="Unassembled WGS sequence"/>
</dbReference>
<proteinExistence type="inferred from homology"/>
<evidence type="ECO:0000256" key="3">
    <source>
        <dbReference type="ARBA" id="ARBA00023186"/>
    </source>
</evidence>
<dbReference type="GO" id="GO:0005737">
    <property type="term" value="C:cytoplasm"/>
    <property type="evidence" value="ECO:0007669"/>
    <property type="project" value="UniProtKB-SubCell"/>
</dbReference>
<dbReference type="GO" id="GO:0051224">
    <property type="term" value="P:negative regulation of protein transport"/>
    <property type="evidence" value="ECO:0007669"/>
    <property type="project" value="UniProtKB-UniRule"/>
</dbReference>
<evidence type="ECO:0000313" key="8">
    <source>
        <dbReference type="Proteomes" id="UP001161294"/>
    </source>
</evidence>